<dbReference type="OrthoDB" id="9804765at2"/>
<dbReference type="AlphaFoldDB" id="A0A372IJW8"/>
<dbReference type="InterPro" id="IPR014347">
    <property type="entry name" value="Tautomerase/MIF_sf"/>
</dbReference>
<dbReference type="InterPro" id="IPR037479">
    <property type="entry name" value="Tauto_MSAD"/>
</dbReference>
<dbReference type="SUPFAM" id="SSF55331">
    <property type="entry name" value="Tautomerase/MIF"/>
    <property type="match status" value="1"/>
</dbReference>
<evidence type="ECO:0000313" key="2">
    <source>
        <dbReference type="Proteomes" id="UP000264702"/>
    </source>
</evidence>
<reference evidence="1 2" key="1">
    <citation type="submission" date="2018-08" db="EMBL/GenBank/DDBJ databases">
        <title>Acidipila sp. 4G-K13, an acidobacterium isolated from forest soil.</title>
        <authorList>
            <person name="Gao Z.-H."/>
            <person name="Qiu L.-H."/>
        </authorList>
    </citation>
    <scope>NUCLEOTIDE SEQUENCE [LARGE SCALE GENOMIC DNA]</scope>
    <source>
        <strain evidence="1 2">4G-K13</strain>
    </source>
</reference>
<sequence>MPLVRISLRNRTTTERRKAIATAVYDAMRATVGIPEGDRFIVLSTHTEEELIVDPGFMGMQRSDDYVLVHITLSKGRTTEKKQALYAELARLLGERAKIASDDVMVVLSENGFDDWSFGKGEAQYVLNPPAWARKQDSQ</sequence>
<keyword evidence="2" id="KW-1185">Reference proteome</keyword>
<accession>A0A372IJW8</accession>
<dbReference type="RefSeq" id="WP_117303577.1">
    <property type="nucleotide sequence ID" value="NZ_QVQT02000009.1"/>
</dbReference>
<dbReference type="Gene3D" id="3.30.429.10">
    <property type="entry name" value="Macrophage Migration Inhibitory Factor"/>
    <property type="match status" value="1"/>
</dbReference>
<dbReference type="Proteomes" id="UP000264702">
    <property type="component" value="Unassembled WGS sequence"/>
</dbReference>
<dbReference type="PANTHER" id="PTHR38460">
    <property type="entry name" value="TAUTOMERASE YOLI-RELATED"/>
    <property type="match status" value="1"/>
</dbReference>
<dbReference type="EMBL" id="QVQT01000009">
    <property type="protein sequence ID" value="RFU14873.1"/>
    <property type="molecule type" value="Genomic_DNA"/>
</dbReference>
<organism evidence="1 2">
    <name type="scientific">Paracidobacterium acidisoli</name>
    <dbReference type="NCBI Taxonomy" id="2303751"/>
    <lineage>
        <taxon>Bacteria</taxon>
        <taxon>Pseudomonadati</taxon>
        <taxon>Acidobacteriota</taxon>
        <taxon>Terriglobia</taxon>
        <taxon>Terriglobales</taxon>
        <taxon>Acidobacteriaceae</taxon>
        <taxon>Paracidobacterium</taxon>
    </lineage>
</organism>
<gene>
    <name evidence="1" type="ORF">D0Y96_19955</name>
</gene>
<dbReference type="Pfam" id="PF14552">
    <property type="entry name" value="Tautomerase_2"/>
    <property type="match status" value="1"/>
</dbReference>
<dbReference type="PANTHER" id="PTHR38460:SF1">
    <property type="entry name" value="TAUTOMERASE YOLI-RELATED"/>
    <property type="match status" value="1"/>
</dbReference>
<evidence type="ECO:0000313" key="1">
    <source>
        <dbReference type="EMBL" id="RFU14873.1"/>
    </source>
</evidence>
<proteinExistence type="predicted"/>
<comment type="caution">
    <text evidence="1">The sequence shown here is derived from an EMBL/GenBank/DDBJ whole genome shotgun (WGS) entry which is preliminary data.</text>
</comment>
<name>A0A372IJW8_9BACT</name>
<protein>
    <submittedName>
        <fullName evidence="1">Tautomerase family protein</fullName>
    </submittedName>
</protein>